<dbReference type="RefSeq" id="WP_258298455.1">
    <property type="nucleotide sequence ID" value="NZ_CAKZWX010000012.1"/>
</dbReference>
<dbReference type="Proteomes" id="UP001075461">
    <property type="component" value="Unassembled WGS sequence"/>
</dbReference>
<comment type="similarity">
    <text evidence="9">Belongs to the TatB family.</text>
</comment>
<evidence type="ECO:0000256" key="6">
    <source>
        <dbReference type="ARBA" id="ARBA00022989"/>
    </source>
</evidence>
<dbReference type="AlphaFoldDB" id="A0A9Q4KS00"/>
<keyword evidence="4 9" id="KW-0812">Transmembrane</keyword>
<dbReference type="NCBIfam" id="TIGR01410">
    <property type="entry name" value="tatB"/>
    <property type="match status" value="1"/>
</dbReference>
<evidence type="ECO:0000256" key="8">
    <source>
        <dbReference type="ARBA" id="ARBA00023136"/>
    </source>
</evidence>
<comment type="subcellular location">
    <subcellularLocation>
        <location evidence="9">Cell membrane</location>
        <topology evidence="9">Single-pass membrane protein</topology>
    </subcellularLocation>
    <subcellularLocation>
        <location evidence="1">Membrane</location>
        <topology evidence="1">Single-pass membrane protein</topology>
    </subcellularLocation>
</comment>
<dbReference type="InterPro" id="IPR018448">
    <property type="entry name" value="TatB"/>
</dbReference>
<name>A0A9Q4KS00_9BACT</name>
<dbReference type="PRINTS" id="PR01506">
    <property type="entry name" value="TATBPROTEIN"/>
</dbReference>
<evidence type="ECO:0000256" key="3">
    <source>
        <dbReference type="ARBA" id="ARBA00022475"/>
    </source>
</evidence>
<dbReference type="PANTHER" id="PTHR33162">
    <property type="entry name" value="SEC-INDEPENDENT PROTEIN TRANSLOCASE PROTEIN TATA, CHLOROPLASTIC"/>
    <property type="match status" value="1"/>
</dbReference>
<reference evidence="11" key="1">
    <citation type="submission" date="2022-12" db="EMBL/GenBank/DDBJ databases">
        <title>Species Delineation and Comparative Genomics within the Campylobacter ureolyticus Complex.</title>
        <authorList>
            <person name="Maki J."/>
            <person name="Howard M."/>
            <person name="Connelly S."/>
            <person name="Hardy D.J."/>
            <person name="Cameron A."/>
        </authorList>
    </citation>
    <scope>NUCLEOTIDE SEQUENCE</scope>
    <source>
        <strain evidence="11">URMC_786</strain>
    </source>
</reference>
<dbReference type="Gene3D" id="1.20.5.3310">
    <property type="match status" value="1"/>
</dbReference>
<evidence type="ECO:0000256" key="10">
    <source>
        <dbReference type="SAM" id="MobiDB-lite"/>
    </source>
</evidence>
<dbReference type="Pfam" id="PF02416">
    <property type="entry name" value="TatA_B_E"/>
    <property type="match status" value="1"/>
</dbReference>
<accession>A0A9Q4KS00</accession>
<keyword evidence="2 9" id="KW-0813">Transport</keyword>
<keyword evidence="3 9" id="KW-1003">Cell membrane</keyword>
<keyword evidence="8 9" id="KW-0472">Membrane</keyword>
<evidence type="ECO:0000256" key="1">
    <source>
        <dbReference type="ARBA" id="ARBA00004167"/>
    </source>
</evidence>
<dbReference type="HAMAP" id="MF_00237">
    <property type="entry name" value="TatB"/>
    <property type="match status" value="1"/>
</dbReference>
<dbReference type="InterPro" id="IPR003369">
    <property type="entry name" value="TatA/B/E"/>
</dbReference>
<protein>
    <recommendedName>
        <fullName evidence="9">Sec-independent protein translocase protein TatB homolog</fullName>
    </recommendedName>
</protein>
<dbReference type="EMBL" id="JAPXGP010000003">
    <property type="protein sequence ID" value="MCZ6161674.1"/>
    <property type="molecule type" value="Genomic_DNA"/>
</dbReference>
<keyword evidence="7 9" id="KW-0811">Translocation</keyword>
<dbReference type="GO" id="GO:0043953">
    <property type="term" value="P:protein transport by the Tat complex"/>
    <property type="evidence" value="ECO:0007669"/>
    <property type="project" value="UniProtKB-UniRule"/>
</dbReference>
<evidence type="ECO:0000256" key="2">
    <source>
        <dbReference type="ARBA" id="ARBA00022448"/>
    </source>
</evidence>
<dbReference type="PANTHER" id="PTHR33162:SF1">
    <property type="entry name" value="SEC-INDEPENDENT PROTEIN TRANSLOCASE PROTEIN TATA, CHLOROPLASTIC"/>
    <property type="match status" value="1"/>
</dbReference>
<organism evidence="11 12">
    <name type="scientific">Campylobacter ureolyticus</name>
    <dbReference type="NCBI Taxonomy" id="827"/>
    <lineage>
        <taxon>Bacteria</taxon>
        <taxon>Pseudomonadati</taxon>
        <taxon>Campylobacterota</taxon>
        <taxon>Epsilonproteobacteria</taxon>
        <taxon>Campylobacterales</taxon>
        <taxon>Campylobacteraceae</taxon>
        <taxon>Campylobacter</taxon>
    </lineage>
</organism>
<gene>
    <name evidence="11" type="primary">tatB</name>
    <name evidence="11" type="ORF">O6B92_04905</name>
</gene>
<sequence length="155" mass="17631">MFGMSFPEILVIAIIAVLALGPQKLPKAMVEIAKYLKIIRKTINDAKQSFDQEVRIAELKEDAKKYKESIAKTKDDIKKKLTFEELEELKSGINEVKTGVTTSLSDIKNEIDEVKKMPENIFENKTENSNDNKSENLAKNNIEEKNSDLKKDENV</sequence>
<evidence type="ECO:0000313" key="11">
    <source>
        <dbReference type="EMBL" id="MCZ6161674.1"/>
    </source>
</evidence>
<dbReference type="GO" id="GO:0008320">
    <property type="term" value="F:protein transmembrane transporter activity"/>
    <property type="evidence" value="ECO:0007669"/>
    <property type="project" value="UniProtKB-UniRule"/>
</dbReference>
<keyword evidence="6 9" id="KW-1133">Transmembrane helix</keyword>
<keyword evidence="5 9" id="KW-0653">Protein transport</keyword>
<evidence type="ECO:0000256" key="5">
    <source>
        <dbReference type="ARBA" id="ARBA00022927"/>
    </source>
</evidence>
<evidence type="ECO:0000256" key="9">
    <source>
        <dbReference type="HAMAP-Rule" id="MF_00237"/>
    </source>
</evidence>
<evidence type="ECO:0000256" key="4">
    <source>
        <dbReference type="ARBA" id="ARBA00022692"/>
    </source>
</evidence>
<feature type="region of interest" description="Disordered" evidence="10">
    <location>
        <begin position="118"/>
        <end position="155"/>
    </location>
</feature>
<dbReference type="GO" id="GO:0033281">
    <property type="term" value="C:TAT protein transport complex"/>
    <property type="evidence" value="ECO:0007669"/>
    <property type="project" value="UniProtKB-UniRule"/>
</dbReference>
<comment type="caution">
    <text evidence="11">The sequence shown here is derived from an EMBL/GenBank/DDBJ whole genome shotgun (WGS) entry which is preliminary data.</text>
</comment>
<proteinExistence type="inferred from homology"/>
<evidence type="ECO:0000256" key="7">
    <source>
        <dbReference type="ARBA" id="ARBA00023010"/>
    </source>
</evidence>
<evidence type="ECO:0000313" key="12">
    <source>
        <dbReference type="Proteomes" id="UP001075461"/>
    </source>
</evidence>